<dbReference type="SUPFAM" id="SSF143990">
    <property type="entry name" value="YbiA-like"/>
    <property type="match status" value="1"/>
</dbReference>
<feature type="domain" description="NADAR" evidence="3">
    <location>
        <begin position="3"/>
        <end position="123"/>
    </location>
</feature>
<dbReference type="RefSeq" id="WP_220166118.1">
    <property type="nucleotide sequence ID" value="NZ_JAIBOA010000006.1"/>
</dbReference>
<dbReference type="CDD" id="cd15457">
    <property type="entry name" value="NADAR"/>
    <property type="match status" value="1"/>
</dbReference>
<dbReference type="Proteomes" id="UP000774570">
    <property type="component" value="Unassembled WGS sequence"/>
</dbReference>
<dbReference type="EMBL" id="JAIBOA010000006">
    <property type="protein sequence ID" value="MBW8483130.1"/>
    <property type="molecule type" value="Genomic_DNA"/>
</dbReference>
<keyword evidence="5" id="KW-1185">Reference proteome</keyword>
<sequence length="133" mass="14821">MPVRYRGREYPSVTHAYWALAAADPGDHDRVRDAATARDAHELGGRVPHPPDWPDVRTAVMAELLRAKFAQHPQAADRLVATGDARILYTGFMESRHWLAAGGGSGEGLNWMGRLLELIRAEILWERREPGVS</sequence>
<evidence type="ECO:0000256" key="2">
    <source>
        <dbReference type="ARBA" id="ARBA00000751"/>
    </source>
</evidence>
<evidence type="ECO:0000256" key="1">
    <source>
        <dbReference type="ARBA" id="ARBA00000022"/>
    </source>
</evidence>
<dbReference type="InterPro" id="IPR037238">
    <property type="entry name" value="YbiA-like_sf"/>
</dbReference>
<comment type="catalytic activity">
    <reaction evidence="1">
        <text>5-amino-6-(5-phospho-D-ribosylamino)uracil + H2O = 5,6-diaminouracil + D-ribose 5-phosphate</text>
        <dbReference type="Rhea" id="RHEA:55020"/>
        <dbReference type="ChEBI" id="CHEBI:15377"/>
        <dbReference type="ChEBI" id="CHEBI:46252"/>
        <dbReference type="ChEBI" id="CHEBI:58453"/>
        <dbReference type="ChEBI" id="CHEBI:78346"/>
    </reaction>
</comment>
<dbReference type="Pfam" id="PF08719">
    <property type="entry name" value="NADAR"/>
    <property type="match status" value="1"/>
</dbReference>
<comment type="catalytic activity">
    <reaction evidence="2">
        <text>2,5-diamino-6-hydroxy-4-(5-phosphoribosylamino)-pyrimidine + H2O = 2,5,6-triamino-4-hydroxypyrimidine + D-ribose 5-phosphate</text>
        <dbReference type="Rhea" id="RHEA:23436"/>
        <dbReference type="ChEBI" id="CHEBI:15377"/>
        <dbReference type="ChEBI" id="CHEBI:58614"/>
        <dbReference type="ChEBI" id="CHEBI:78346"/>
        <dbReference type="ChEBI" id="CHEBI:137796"/>
    </reaction>
</comment>
<evidence type="ECO:0000313" key="5">
    <source>
        <dbReference type="Proteomes" id="UP000774570"/>
    </source>
</evidence>
<dbReference type="Gene3D" id="1.10.357.40">
    <property type="entry name" value="YbiA-like"/>
    <property type="match status" value="1"/>
</dbReference>
<reference evidence="4 5" key="1">
    <citation type="submission" date="2021-07" db="EMBL/GenBank/DDBJ databases">
        <title>Actinomadura sp. PM05-2 isolated from lichen.</title>
        <authorList>
            <person name="Somphong A."/>
            <person name="Phongsopitanun W."/>
            <person name="Tanasupawat S."/>
            <person name="Peongsungnone V."/>
        </authorList>
    </citation>
    <scope>NUCLEOTIDE SEQUENCE [LARGE SCALE GENOMIC DNA]</scope>
    <source>
        <strain evidence="4 5">PM05-2</strain>
    </source>
</reference>
<accession>A0ABS7FSE4</accession>
<comment type="caution">
    <text evidence="4">The sequence shown here is derived from an EMBL/GenBank/DDBJ whole genome shotgun (WGS) entry which is preliminary data.</text>
</comment>
<dbReference type="InterPro" id="IPR012816">
    <property type="entry name" value="NADAR"/>
</dbReference>
<organism evidence="4 5">
    <name type="scientific">Actinomadura parmotrematis</name>
    <dbReference type="NCBI Taxonomy" id="2864039"/>
    <lineage>
        <taxon>Bacteria</taxon>
        <taxon>Bacillati</taxon>
        <taxon>Actinomycetota</taxon>
        <taxon>Actinomycetes</taxon>
        <taxon>Streptosporangiales</taxon>
        <taxon>Thermomonosporaceae</taxon>
        <taxon>Actinomadura</taxon>
    </lineage>
</organism>
<protein>
    <submittedName>
        <fullName evidence="4">NADAR family protein</fullName>
    </submittedName>
</protein>
<evidence type="ECO:0000313" key="4">
    <source>
        <dbReference type="EMBL" id="MBW8483130.1"/>
    </source>
</evidence>
<proteinExistence type="predicted"/>
<gene>
    <name evidence="4" type="ORF">K1Y72_12165</name>
</gene>
<name>A0ABS7FSE4_9ACTN</name>
<evidence type="ECO:0000259" key="3">
    <source>
        <dbReference type="Pfam" id="PF08719"/>
    </source>
</evidence>